<reference evidence="1 2" key="1">
    <citation type="submission" date="2018-11" db="EMBL/GenBank/DDBJ databases">
        <title>the genome of Mesorhizobium tamadayense DSM 28320.</title>
        <authorList>
            <person name="Gao J."/>
        </authorList>
    </citation>
    <scope>NUCLEOTIDE SEQUENCE [LARGE SCALE GENOMIC DNA]</scope>
    <source>
        <strain evidence="1 2">DSM 28320</strain>
    </source>
</reference>
<dbReference type="OrthoDB" id="7916805at2"/>
<accession>A0A3P3FPS0</accession>
<evidence type="ECO:0000313" key="1">
    <source>
        <dbReference type="EMBL" id="RRI00163.1"/>
    </source>
</evidence>
<name>A0A3P3FPS0_9HYPH</name>
<keyword evidence="2" id="KW-1185">Reference proteome</keyword>
<comment type="caution">
    <text evidence="1">The sequence shown here is derived from an EMBL/GenBank/DDBJ whole genome shotgun (WGS) entry which is preliminary data.</text>
</comment>
<gene>
    <name evidence="1" type="ORF">EH240_17660</name>
</gene>
<dbReference type="EMBL" id="RQXT01000020">
    <property type="protein sequence ID" value="RRI00163.1"/>
    <property type="molecule type" value="Genomic_DNA"/>
</dbReference>
<protein>
    <submittedName>
        <fullName evidence="1">Uncharacterized protein</fullName>
    </submittedName>
</protein>
<proteinExistence type="predicted"/>
<dbReference type="AlphaFoldDB" id="A0A3P3FPS0"/>
<evidence type="ECO:0000313" key="2">
    <source>
        <dbReference type="Proteomes" id="UP000273786"/>
    </source>
</evidence>
<organism evidence="1 2">
    <name type="scientific">Mesorhizobium tamadayense</name>
    <dbReference type="NCBI Taxonomy" id="425306"/>
    <lineage>
        <taxon>Bacteria</taxon>
        <taxon>Pseudomonadati</taxon>
        <taxon>Pseudomonadota</taxon>
        <taxon>Alphaproteobacteria</taxon>
        <taxon>Hyphomicrobiales</taxon>
        <taxon>Phyllobacteriaceae</taxon>
        <taxon>Mesorhizobium</taxon>
    </lineage>
</organism>
<dbReference type="Proteomes" id="UP000273786">
    <property type="component" value="Unassembled WGS sequence"/>
</dbReference>
<sequence length="113" mass="11940">MSFTPSHHSYTTSEFAPGNGHSIHLARFDGVVYYTVEQDGYKVVATLASGAEGLPIRFGSTLRSGQRVVISVPQAAGEPSVDFEIVRDGDVILVSQPITTSADEVTTAGVADQ</sequence>